<evidence type="ECO:0000313" key="2">
    <source>
        <dbReference type="EMBL" id="CAJ0605513.1"/>
    </source>
</evidence>
<dbReference type="AlphaFoldDB" id="A0AA36H8J1"/>
<feature type="region of interest" description="Disordered" evidence="1">
    <location>
        <begin position="34"/>
        <end position="61"/>
    </location>
</feature>
<accession>A0AA36H8J1</accession>
<dbReference type="EMBL" id="CATQJL010000316">
    <property type="protein sequence ID" value="CAJ0605513.1"/>
    <property type="molecule type" value="Genomic_DNA"/>
</dbReference>
<sequence>MHIGVACNVKSPYVTRCITLVQCLRVRPHSSIFGADASTPKKSTKEKQMTRAGDTSASKTSTSTTAKCIHVVLLDLQHNFLGNEKC</sequence>
<reference evidence="2" key="1">
    <citation type="submission" date="2023-07" db="EMBL/GenBank/DDBJ databases">
        <authorList>
            <consortium name="CYATHOMIX"/>
        </authorList>
    </citation>
    <scope>NUCLEOTIDE SEQUENCE</scope>
    <source>
        <strain evidence="2">N/A</strain>
    </source>
</reference>
<protein>
    <submittedName>
        <fullName evidence="2">Uncharacterized protein</fullName>
    </submittedName>
</protein>
<keyword evidence="3" id="KW-1185">Reference proteome</keyword>
<organism evidence="2 3">
    <name type="scientific">Cylicocyclus nassatus</name>
    <name type="common">Nematode worm</name>
    <dbReference type="NCBI Taxonomy" id="53992"/>
    <lineage>
        <taxon>Eukaryota</taxon>
        <taxon>Metazoa</taxon>
        <taxon>Ecdysozoa</taxon>
        <taxon>Nematoda</taxon>
        <taxon>Chromadorea</taxon>
        <taxon>Rhabditida</taxon>
        <taxon>Rhabditina</taxon>
        <taxon>Rhabditomorpha</taxon>
        <taxon>Strongyloidea</taxon>
        <taxon>Strongylidae</taxon>
        <taxon>Cylicocyclus</taxon>
    </lineage>
</organism>
<comment type="caution">
    <text evidence="2">The sequence shown here is derived from an EMBL/GenBank/DDBJ whole genome shotgun (WGS) entry which is preliminary data.</text>
</comment>
<name>A0AA36H8J1_CYLNA</name>
<evidence type="ECO:0000256" key="1">
    <source>
        <dbReference type="SAM" id="MobiDB-lite"/>
    </source>
</evidence>
<gene>
    <name evidence="2" type="ORF">CYNAS_LOCUS17496</name>
</gene>
<evidence type="ECO:0000313" key="3">
    <source>
        <dbReference type="Proteomes" id="UP001176961"/>
    </source>
</evidence>
<proteinExistence type="predicted"/>
<dbReference type="Proteomes" id="UP001176961">
    <property type="component" value="Unassembled WGS sequence"/>
</dbReference>